<evidence type="ECO:0000313" key="1">
    <source>
        <dbReference type="EMBL" id="PXF46465.1"/>
    </source>
</evidence>
<dbReference type="OrthoDB" id="11142at2759"/>
<comment type="caution">
    <text evidence="1">The sequence shown here is derived from an EMBL/GenBank/DDBJ whole genome shotgun (WGS) entry which is preliminary data.</text>
</comment>
<proteinExistence type="predicted"/>
<organism evidence="1 2">
    <name type="scientific">Gracilariopsis chorda</name>
    <dbReference type="NCBI Taxonomy" id="448386"/>
    <lineage>
        <taxon>Eukaryota</taxon>
        <taxon>Rhodophyta</taxon>
        <taxon>Florideophyceae</taxon>
        <taxon>Rhodymeniophycidae</taxon>
        <taxon>Gracilariales</taxon>
        <taxon>Gracilariaceae</taxon>
        <taxon>Gracilariopsis</taxon>
    </lineage>
</organism>
<reference evidence="1 2" key="1">
    <citation type="journal article" date="2018" name="Mol. Biol. Evol.">
        <title>Analysis of the draft genome of the red seaweed Gracilariopsis chorda provides insights into genome size evolution in Rhodophyta.</title>
        <authorList>
            <person name="Lee J."/>
            <person name="Yang E.C."/>
            <person name="Graf L."/>
            <person name="Yang J.H."/>
            <person name="Qiu H."/>
            <person name="Zel Zion U."/>
            <person name="Chan C.X."/>
            <person name="Stephens T.G."/>
            <person name="Weber A.P.M."/>
            <person name="Boo G.H."/>
            <person name="Boo S.M."/>
            <person name="Kim K.M."/>
            <person name="Shin Y."/>
            <person name="Jung M."/>
            <person name="Lee S.J."/>
            <person name="Yim H.S."/>
            <person name="Lee J.H."/>
            <person name="Bhattacharya D."/>
            <person name="Yoon H.S."/>
        </authorList>
    </citation>
    <scope>NUCLEOTIDE SEQUENCE [LARGE SCALE GENOMIC DNA]</scope>
    <source>
        <strain evidence="1 2">SKKU-2015</strain>
        <tissue evidence="1">Whole body</tissue>
    </source>
</reference>
<sequence length="164" mass="18310">MAADPSCKTDLDCASAESCRDFSGIKQCVSDQISINREELPSSKPEEPLEKNSSACIAVEVLNNFERDDFVYESHRLARVLCDASGSCATGGHIFEYEGNVMMMKSYCEMQWCTEAIRKVNSPRYRVGLRVESRSMALSFTAHAARYGSRIEEIVLTSLVRFGL</sequence>
<dbReference type="AlphaFoldDB" id="A0A2V3IWJ3"/>
<name>A0A2V3IWJ3_9FLOR</name>
<keyword evidence="2" id="KW-1185">Reference proteome</keyword>
<accession>A0A2V3IWJ3</accession>
<gene>
    <name evidence="1" type="ORF">BWQ96_03790</name>
</gene>
<dbReference type="EMBL" id="NBIV01000038">
    <property type="protein sequence ID" value="PXF46465.1"/>
    <property type="molecule type" value="Genomic_DNA"/>
</dbReference>
<protein>
    <submittedName>
        <fullName evidence="1">Uncharacterized protein</fullName>
    </submittedName>
</protein>
<dbReference type="Proteomes" id="UP000247409">
    <property type="component" value="Unassembled WGS sequence"/>
</dbReference>
<evidence type="ECO:0000313" key="2">
    <source>
        <dbReference type="Proteomes" id="UP000247409"/>
    </source>
</evidence>